<dbReference type="Pfam" id="PF02518">
    <property type="entry name" value="HATPase_c"/>
    <property type="match status" value="1"/>
</dbReference>
<dbReference type="InterPro" id="IPR036890">
    <property type="entry name" value="HATPase_C_sf"/>
</dbReference>
<dbReference type="PANTHER" id="PTHR41523">
    <property type="entry name" value="TWO-COMPONENT SYSTEM SENSOR PROTEIN"/>
    <property type="match status" value="1"/>
</dbReference>
<evidence type="ECO:0000313" key="11">
    <source>
        <dbReference type="Proteomes" id="UP001501057"/>
    </source>
</evidence>
<dbReference type="Gene3D" id="3.30.450.280">
    <property type="entry name" value="GAF domain"/>
    <property type="match status" value="1"/>
</dbReference>
<dbReference type="InterPro" id="IPR003594">
    <property type="entry name" value="HATPase_dom"/>
</dbReference>
<dbReference type="PROSITE" id="PS50109">
    <property type="entry name" value="HIS_KIN"/>
    <property type="match status" value="1"/>
</dbReference>
<dbReference type="EC" id="2.7.13.3" evidence="2"/>
<keyword evidence="11" id="KW-1185">Reference proteome</keyword>
<dbReference type="InterPro" id="IPR022066">
    <property type="entry name" value="PdtaS_GAF"/>
</dbReference>
<accession>A0ABP4VG46</accession>
<keyword evidence="8" id="KW-0902">Two-component regulatory system</keyword>
<keyword evidence="6 10" id="KW-0418">Kinase</keyword>
<evidence type="ECO:0000313" key="10">
    <source>
        <dbReference type="EMBL" id="GAA1725721.1"/>
    </source>
</evidence>
<keyword evidence="4" id="KW-0808">Transferase</keyword>
<dbReference type="PANTHER" id="PTHR41523:SF8">
    <property type="entry name" value="ETHYLENE RESPONSE SENSOR PROTEIN"/>
    <property type="match status" value="1"/>
</dbReference>
<evidence type="ECO:0000256" key="5">
    <source>
        <dbReference type="ARBA" id="ARBA00022741"/>
    </source>
</evidence>
<evidence type="ECO:0000256" key="6">
    <source>
        <dbReference type="ARBA" id="ARBA00022777"/>
    </source>
</evidence>
<proteinExistence type="predicted"/>
<dbReference type="PRINTS" id="PR00344">
    <property type="entry name" value="BCTRLSENSOR"/>
</dbReference>
<evidence type="ECO:0000259" key="9">
    <source>
        <dbReference type="PROSITE" id="PS50109"/>
    </source>
</evidence>
<reference evidence="11" key="1">
    <citation type="journal article" date="2019" name="Int. J. Syst. Evol. Microbiol.">
        <title>The Global Catalogue of Microorganisms (GCM) 10K type strain sequencing project: providing services to taxonomists for standard genome sequencing and annotation.</title>
        <authorList>
            <consortium name="The Broad Institute Genomics Platform"/>
            <consortium name="The Broad Institute Genome Sequencing Center for Infectious Disease"/>
            <person name="Wu L."/>
            <person name="Ma J."/>
        </authorList>
    </citation>
    <scope>NUCLEOTIDE SEQUENCE [LARGE SCALE GENOMIC DNA]</scope>
    <source>
        <strain evidence="11">JCM 13518</strain>
    </source>
</reference>
<dbReference type="SMART" id="SM00387">
    <property type="entry name" value="HATPase_c"/>
    <property type="match status" value="1"/>
</dbReference>
<dbReference type="InterPro" id="IPR004358">
    <property type="entry name" value="Sig_transdc_His_kin-like_C"/>
</dbReference>
<keyword evidence="3" id="KW-0597">Phosphoprotein</keyword>
<evidence type="ECO:0000256" key="3">
    <source>
        <dbReference type="ARBA" id="ARBA00022553"/>
    </source>
</evidence>
<dbReference type="SUPFAM" id="SSF55874">
    <property type="entry name" value="ATPase domain of HSP90 chaperone/DNA topoisomerase II/histidine kinase"/>
    <property type="match status" value="1"/>
</dbReference>
<dbReference type="InterPro" id="IPR038424">
    <property type="entry name" value="H_kinase_PdtaS_GAF_sf"/>
</dbReference>
<protein>
    <recommendedName>
        <fullName evidence="2">histidine kinase</fullName>
        <ecNumber evidence="2">2.7.13.3</ecNumber>
    </recommendedName>
</protein>
<evidence type="ECO:0000256" key="1">
    <source>
        <dbReference type="ARBA" id="ARBA00000085"/>
    </source>
</evidence>
<dbReference type="EMBL" id="BAAAME010000002">
    <property type="protein sequence ID" value="GAA1725721.1"/>
    <property type="molecule type" value="Genomic_DNA"/>
</dbReference>
<dbReference type="Pfam" id="PF07568">
    <property type="entry name" value="HisKA_2"/>
    <property type="match status" value="1"/>
</dbReference>
<dbReference type="InterPro" id="IPR011495">
    <property type="entry name" value="Sig_transdc_His_kin_sub2_dim/P"/>
</dbReference>
<name>A0ABP4VG46_9ACTN</name>
<keyword evidence="7" id="KW-0067">ATP-binding</keyword>
<dbReference type="Gene3D" id="3.30.450.20">
    <property type="entry name" value="PAS domain"/>
    <property type="match status" value="1"/>
</dbReference>
<dbReference type="InterPro" id="IPR005467">
    <property type="entry name" value="His_kinase_dom"/>
</dbReference>
<dbReference type="Proteomes" id="UP001501057">
    <property type="component" value="Unassembled WGS sequence"/>
</dbReference>
<sequence length="470" mass="50286">MGQLEDMTRSRTAVTASDARWLHALVTDWQMIADLAFSDLVLWVPEAEETGVCAVAQVRPTTGPTALLEDVVGLSLASGAAPLVEQALATGLTVEGDGQQFVPVRRGARVVAVVERRREAPGLRSAGALESAYLDVATDLLEMIRAGEFPEHADPASVVDMLRVGDGFVRTEADGTVRFASPNALSAYRRLGLVGDLIGTRLVVVTAGLMDRRTPRHAVPGLLVGAEGGSGELENAAASLHVRRIPLRSSGEPAGALILLRDVTELRSRERELMTKDATIREIHHRVKNNLQTVAALLRLQARRMSTDEARHALQEAERRVGSIALVHETLSQSFGDVVDFDDIADRLLRTVLDVAGERAIHATRIGSFGSLSGEIATPLSMVLTELIQNAAEHAFGDDGGQITVAANRIRDRIRLRVSDDGVGMPEGFRTGDSLGLSIVTTLVQTELDGTLTFESRPSGGTTVSITLDA</sequence>
<dbReference type="Pfam" id="PF12282">
    <property type="entry name" value="GAF_PdtaS"/>
    <property type="match status" value="1"/>
</dbReference>
<evidence type="ECO:0000256" key="8">
    <source>
        <dbReference type="ARBA" id="ARBA00023012"/>
    </source>
</evidence>
<gene>
    <name evidence="10" type="ORF">GCM10009710_03090</name>
</gene>
<comment type="caution">
    <text evidence="10">The sequence shown here is derived from an EMBL/GenBank/DDBJ whole genome shotgun (WGS) entry which is preliminary data.</text>
</comment>
<evidence type="ECO:0000256" key="2">
    <source>
        <dbReference type="ARBA" id="ARBA00012438"/>
    </source>
</evidence>
<dbReference type="GO" id="GO:0016301">
    <property type="term" value="F:kinase activity"/>
    <property type="evidence" value="ECO:0007669"/>
    <property type="project" value="UniProtKB-KW"/>
</dbReference>
<dbReference type="RefSeq" id="WP_344197011.1">
    <property type="nucleotide sequence ID" value="NZ_BAAAME010000002.1"/>
</dbReference>
<comment type="catalytic activity">
    <reaction evidence="1">
        <text>ATP + protein L-histidine = ADP + protein N-phospho-L-histidine.</text>
        <dbReference type="EC" id="2.7.13.3"/>
    </reaction>
</comment>
<evidence type="ECO:0000256" key="4">
    <source>
        <dbReference type="ARBA" id="ARBA00022679"/>
    </source>
</evidence>
<organism evidence="10 11">
    <name type="scientific">Aeromicrobium alkaliterrae</name>
    <dbReference type="NCBI Taxonomy" id="302168"/>
    <lineage>
        <taxon>Bacteria</taxon>
        <taxon>Bacillati</taxon>
        <taxon>Actinomycetota</taxon>
        <taxon>Actinomycetes</taxon>
        <taxon>Propionibacteriales</taxon>
        <taxon>Nocardioidaceae</taxon>
        <taxon>Aeromicrobium</taxon>
    </lineage>
</organism>
<dbReference type="Gene3D" id="3.30.565.10">
    <property type="entry name" value="Histidine kinase-like ATPase, C-terminal domain"/>
    <property type="match status" value="1"/>
</dbReference>
<keyword evidence="5" id="KW-0547">Nucleotide-binding</keyword>
<feature type="domain" description="Histidine kinase" evidence="9">
    <location>
        <begin position="282"/>
        <end position="470"/>
    </location>
</feature>
<evidence type="ECO:0000256" key="7">
    <source>
        <dbReference type="ARBA" id="ARBA00022840"/>
    </source>
</evidence>